<dbReference type="Pfam" id="PF07992">
    <property type="entry name" value="Pyr_redox_2"/>
    <property type="match status" value="1"/>
</dbReference>
<dbReference type="PANTHER" id="PTHR43706">
    <property type="entry name" value="NADH DEHYDROGENASE"/>
    <property type="match status" value="1"/>
</dbReference>
<keyword evidence="3" id="KW-0274">FAD</keyword>
<evidence type="ECO:0000256" key="2">
    <source>
        <dbReference type="ARBA" id="ARBA00022630"/>
    </source>
</evidence>
<comment type="similarity">
    <text evidence="1">Belongs to the NADH dehydrogenase family.</text>
</comment>
<dbReference type="SUPFAM" id="SSF51905">
    <property type="entry name" value="FAD/NAD(P)-binding domain"/>
    <property type="match status" value="1"/>
</dbReference>
<dbReference type="PANTHER" id="PTHR43706:SF45">
    <property type="entry name" value="NADH DEHYDROGENASE-LIKE PROTEIN RV1812C"/>
    <property type="match status" value="1"/>
</dbReference>
<keyword evidence="8" id="KW-1185">Reference proteome</keyword>
<keyword evidence="5" id="KW-0520">NAD</keyword>
<feature type="domain" description="FAD/NAD(P)-binding" evidence="6">
    <location>
        <begin position="6"/>
        <end position="331"/>
    </location>
</feature>
<dbReference type="InterPro" id="IPR045024">
    <property type="entry name" value="NDH-2"/>
</dbReference>
<evidence type="ECO:0000313" key="7">
    <source>
        <dbReference type="EMBL" id="RAG83324.1"/>
    </source>
</evidence>
<accession>A0A2X0IEB2</accession>
<evidence type="ECO:0000256" key="3">
    <source>
        <dbReference type="ARBA" id="ARBA00022827"/>
    </source>
</evidence>
<gene>
    <name evidence="7" type="ORF">DN069_22650</name>
</gene>
<dbReference type="EMBL" id="QKYN01000089">
    <property type="protein sequence ID" value="RAG83324.1"/>
    <property type="molecule type" value="Genomic_DNA"/>
</dbReference>
<evidence type="ECO:0000256" key="4">
    <source>
        <dbReference type="ARBA" id="ARBA00023002"/>
    </source>
</evidence>
<dbReference type="OrthoDB" id="9781621at2"/>
<name>A0A2X0IEB2_9ACTN</name>
<dbReference type="PRINTS" id="PR00368">
    <property type="entry name" value="FADPNR"/>
</dbReference>
<keyword evidence="4" id="KW-0560">Oxidoreductase</keyword>
<evidence type="ECO:0000256" key="5">
    <source>
        <dbReference type="ARBA" id="ARBA00023027"/>
    </source>
</evidence>
<dbReference type="Gene3D" id="3.50.50.100">
    <property type="match status" value="1"/>
</dbReference>
<evidence type="ECO:0000256" key="1">
    <source>
        <dbReference type="ARBA" id="ARBA00005272"/>
    </source>
</evidence>
<dbReference type="InterPro" id="IPR036188">
    <property type="entry name" value="FAD/NAD-bd_sf"/>
</dbReference>
<sequence>MACAPRIVIVGVWHGGMHVALRLKRLLRPGEATVTVVDAHAYMTYQPLLAEAAAGSLEPRHVVVPLRQALPWAQIITRQVLSLDHAQRTVYLRSTEGSPSPLRYDRLVWAPGSVSRLLPVPGLAEHGNGFKTVAEAIHLRNQVLGRLDAAAATSSAERRAAALTFVFVGGGFAGVEALAELQDMAHDACARYPELDPRAQRWILVEAADRILPEVGQQLSRYTADLLRRRGIDVRLGTRLLSAEGVRIRLDDGTEFDADTLVWTAGVAPSPLNRRTDLPLDERGRVRTTAFLSVVDTEDAWAVGDCAAVPDLAAGQGELCPPSAQHAVRQARVTARNVVASLRSGEPVAYRHASVGTVASLGLYQGAAEIRGVRLRGFPAWFAHRSYHLSQLPSANRRLRVVADWTLALFFPREIVSLASLEHTHDDFASAADQARPPEP</sequence>
<dbReference type="RefSeq" id="WP_111503655.1">
    <property type="nucleotide sequence ID" value="NZ_QKYN01000089.1"/>
</dbReference>
<comment type="caution">
    <text evidence="7">The sequence shown here is derived from an EMBL/GenBank/DDBJ whole genome shotgun (WGS) entry which is preliminary data.</text>
</comment>
<evidence type="ECO:0000313" key="8">
    <source>
        <dbReference type="Proteomes" id="UP000248889"/>
    </source>
</evidence>
<reference evidence="7 8" key="1">
    <citation type="submission" date="2018-06" db="EMBL/GenBank/DDBJ databases">
        <title>Streptacidiphilus pinicola sp. nov., isolated from pine grove soil.</title>
        <authorList>
            <person name="Roh S.G."/>
            <person name="Park S."/>
            <person name="Kim M.-K."/>
            <person name="Yun B.-R."/>
            <person name="Park J."/>
            <person name="Kim M.J."/>
            <person name="Kim Y.S."/>
            <person name="Kim S.B."/>
        </authorList>
    </citation>
    <scope>NUCLEOTIDE SEQUENCE [LARGE SCALE GENOMIC DNA]</scope>
    <source>
        <strain evidence="7 8">MMS16-CNU450</strain>
    </source>
</reference>
<organism evidence="7 8">
    <name type="scientific">Streptacidiphilus pinicola</name>
    <dbReference type="NCBI Taxonomy" id="2219663"/>
    <lineage>
        <taxon>Bacteria</taxon>
        <taxon>Bacillati</taxon>
        <taxon>Actinomycetota</taxon>
        <taxon>Actinomycetes</taxon>
        <taxon>Kitasatosporales</taxon>
        <taxon>Streptomycetaceae</taxon>
        <taxon>Streptacidiphilus</taxon>
    </lineage>
</organism>
<evidence type="ECO:0000259" key="6">
    <source>
        <dbReference type="Pfam" id="PF07992"/>
    </source>
</evidence>
<proteinExistence type="inferred from homology"/>
<dbReference type="AlphaFoldDB" id="A0A2X0IEB2"/>
<protein>
    <submittedName>
        <fullName evidence="7">NAD(P)/FAD-dependent oxidoreductase</fullName>
    </submittedName>
</protein>
<dbReference type="GO" id="GO:0003954">
    <property type="term" value="F:NADH dehydrogenase activity"/>
    <property type="evidence" value="ECO:0007669"/>
    <property type="project" value="InterPro"/>
</dbReference>
<dbReference type="InterPro" id="IPR023753">
    <property type="entry name" value="FAD/NAD-binding_dom"/>
</dbReference>
<keyword evidence="2" id="KW-0285">Flavoprotein</keyword>
<dbReference type="Proteomes" id="UP000248889">
    <property type="component" value="Unassembled WGS sequence"/>
</dbReference>